<gene>
    <name evidence="1" type="ORF">GCM10009710_11400</name>
</gene>
<dbReference type="Proteomes" id="UP001501057">
    <property type="component" value="Unassembled WGS sequence"/>
</dbReference>
<protein>
    <recommendedName>
        <fullName evidence="3">Secreted protein</fullName>
    </recommendedName>
</protein>
<evidence type="ECO:0008006" key="3">
    <source>
        <dbReference type="Google" id="ProtNLM"/>
    </source>
</evidence>
<accession>A0ABN2JMK4</accession>
<reference evidence="1 2" key="1">
    <citation type="journal article" date="2019" name="Int. J. Syst. Evol. Microbiol.">
        <title>The Global Catalogue of Microorganisms (GCM) 10K type strain sequencing project: providing services to taxonomists for standard genome sequencing and annotation.</title>
        <authorList>
            <consortium name="The Broad Institute Genomics Platform"/>
            <consortium name="The Broad Institute Genome Sequencing Center for Infectious Disease"/>
            <person name="Wu L."/>
            <person name="Ma J."/>
        </authorList>
    </citation>
    <scope>NUCLEOTIDE SEQUENCE [LARGE SCALE GENOMIC DNA]</scope>
    <source>
        <strain evidence="1 2">JCM 13518</strain>
    </source>
</reference>
<proteinExistence type="predicted"/>
<evidence type="ECO:0000313" key="1">
    <source>
        <dbReference type="EMBL" id="GAA1732406.1"/>
    </source>
</evidence>
<name>A0ABN2JMK4_9ACTN</name>
<keyword evidence="2" id="KW-1185">Reference proteome</keyword>
<evidence type="ECO:0000313" key="2">
    <source>
        <dbReference type="Proteomes" id="UP001501057"/>
    </source>
</evidence>
<organism evidence="1 2">
    <name type="scientific">Aeromicrobium alkaliterrae</name>
    <dbReference type="NCBI Taxonomy" id="302168"/>
    <lineage>
        <taxon>Bacteria</taxon>
        <taxon>Bacillati</taxon>
        <taxon>Actinomycetota</taxon>
        <taxon>Actinomycetes</taxon>
        <taxon>Propionibacteriales</taxon>
        <taxon>Nocardioidaceae</taxon>
        <taxon>Aeromicrobium</taxon>
    </lineage>
</organism>
<dbReference type="EMBL" id="BAAAME010000002">
    <property type="protein sequence ID" value="GAA1732406.1"/>
    <property type="molecule type" value="Genomic_DNA"/>
</dbReference>
<sequence>MVLFFAGAAFFAAGAFLAGAFLAAVFLAGAFAEVEEFVTVSSGVERDGSGAVLTSGLTSGLAAESSAADVAAPAASLSVLGMSLPTVFMAEAAGFTGMFPPLERFKGATRRPLVNLWT</sequence>
<comment type="caution">
    <text evidence="1">The sequence shown here is derived from an EMBL/GenBank/DDBJ whole genome shotgun (WGS) entry which is preliminary data.</text>
</comment>